<evidence type="ECO:0000256" key="1">
    <source>
        <dbReference type="ARBA" id="ARBA00001946"/>
    </source>
</evidence>
<proteinExistence type="inferred from homology"/>
<reference evidence="11" key="2">
    <citation type="submission" date="2021-04" db="EMBL/GenBank/DDBJ databases">
        <authorList>
            <person name="Podell S."/>
        </authorList>
    </citation>
    <scope>NUCLEOTIDE SEQUENCE</scope>
    <source>
        <strain evidence="11">Hildebrandi</strain>
    </source>
</reference>
<dbReference type="InterPro" id="IPR000836">
    <property type="entry name" value="PRTase_dom"/>
</dbReference>
<dbReference type="FunFam" id="3.40.50.2020:FF:000023">
    <property type="entry name" value="Probable uracil phosphoribosyltransferase"/>
    <property type="match status" value="1"/>
</dbReference>
<keyword evidence="7" id="KW-0808">Transferase</keyword>
<organism evidence="11 12">
    <name type="scientific">Nitzschia inconspicua</name>
    <dbReference type="NCBI Taxonomy" id="303405"/>
    <lineage>
        <taxon>Eukaryota</taxon>
        <taxon>Sar</taxon>
        <taxon>Stramenopiles</taxon>
        <taxon>Ochrophyta</taxon>
        <taxon>Bacillariophyta</taxon>
        <taxon>Bacillariophyceae</taxon>
        <taxon>Bacillariophycidae</taxon>
        <taxon>Bacillariales</taxon>
        <taxon>Bacillariaceae</taxon>
        <taxon>Nitzschia</taxon>
    </lineage>
</organism>
<evidence type="ECO:0000256" key="8">
    <source>
        <dbReference type="ARBA" id="ARBA00022741"/>
    </source>
</evidence>
<dbReference type="GO" id="GO:0004845">
    <property type="term" value="F:uracil phosphoribosyltransferase activity"/>
    <property type="evidence" value="ECO:0007669"/>
    <property type="project" value="UniProtKB-EC"/>
</dbReference>
<evidence type="ECO:0000256" key="9">
    <source>
        <dbReference type="ARBA" id="ARBA00023134"/>
    </source>
</evidence>
<evidence type="ECO:0000256" key="3">
    <source>
        <dbReference type="ARBA" id="ARBA00009516"/>
    </source>
</evidence>
<dbReference type="Pfam" id="PF14681">
    <property type="entry name" value="UPRTase"/>
    <property type="match status" value="1"/>
</dbReference>
<feature type="domain" description="Phosphoribosyltransferase" evidence="10">
    <location>
        <begin position="20"/>
        <end position="236"/>
    </location>
</feature>
<dbReference type="EMBL" id="JAGRRH010000026">
    <property type="protein sequence ID" value="KAG7341128.1"/>
    <property type="molecule type" value="Genomic_DNA"/>
</dbReference>
<dbReference type="GO" id="GO:0005525">
    <property type="term" value="F:GTP binding"/>
    <property type="evidence" value="ECO:0007669"/>
    <property type="project" value="UniProtKB-KW"/>
</dbReference>
<evidence type="ECO:0000256" key="5">
    <source>
        <dbReference type="ARBA" id="ARBA00022533"/>
    </source>
</evidence>
<dbReference type="Proteomes" id="UP000693970">
    <property type="component" value="Unassembled WGS sequence"/>
</dbReference>
<sequence length="236" mass="25818">MSSGADLSKMHPKLILSSSQKAHRFLFTKLRDTSTSPADFVKYSQRSMRLLAEDALAEFATTRVTVCTPCGNWSQGLTGPDPSSIVAVSIIRSGDALLEAVRYVEPDVRVGKILIQRDEDHPMKLPTLFYCKLPPEMHDDNKSDKNSPMKVLLCDPMLATGGSAILALDVLTQAPYNVSPSDIVFANMICAPEGLQAMAAKYPDVTIVTAQIDECLNEDKFIVPGLGDYGDRFFNT</sequence>
<evidence type="ECO:0000313" key="12">
    <source>
        <dbReference type="Proteomes" id="UP000693970"/>
    </source>
</evidence>
<comment type="caution">
    <text evidence="11">The sequence shown here is derived from an EMBL/GenBank/DDBJ whole genome shotgun (WGS) entry which is preliminary data.</text>
</comment>
<gene>
    <name evidence="11" type="ORF">IV203_023079</name>
</gene>
<keyword evidence="12" id="KW-1185">Reference proteome</keyword>
<protein>
    <recommendedName>
        <fullName evidence="4">uracil phosphoribosyltransferase</fullName>
        <ecNumber evidence="4">2.4.2.9</ecNumber>
    </recommendedName>
</protein>
<dbReference type="CDD" id="cd06223">
    <property type="entry name" value="PRTases_typeI"/>
    <property type="match status" value="1"/>
</dbReference>
<evidence type="ECO:0000256" key="2">
    <source>
        <dbReference type="ARBA" id="ARBA00005180"/>
    </source>
</evidence>
<evidence type="ECO:0000313" key="11">
    <source>
        <dbReference type="EMBL" id="KAG7341128.1"/>
    </source>
</evidence>
<keyword evidence="6 11" id="KW-0328">Glycosyltransferase</keyword>
<dbReference type="GO" id="GO:0008655">
    <property type="term" value="P:pyrimidine-containing compound salvage"/>
    <property type="evidence" value="ECO:0007669"/>
    <property type="project" value="UniProtKB-ARBA"/>
</dbReference>
<dbReference type="EC" id="2.4.2.9" evidence="4"/>
<evidence type="ECO:0000256" key="7">
    <source>
        <dbReference type="ARBA" id="ARBA00022679"/>
    </source>
</evidence>
<comment type="cofactor">
    <cofactor evidence="1">
        <name>Mg(2+)</name>
        <dbReference type="ChEBI" id="CHEBI:18420"/>
    </cofactor>
</comment>
<evidence type="ECO:0000256" key="6">
    <source>
        <dbReference type="ARBA" id="ARBA00022676"/>
    </source>
</evidence>
<reference evidence="11" key="1">
    <citation type="journal article" date="2021" name="Sci. Rep.">
        <title>Diploid genomic architecture of Nitzschia inconspicua, an elite biomass production diatom.</title>
        <authorList>
            <person name="Oliver A."/>
            <person name="Podell S."/>
            <person name="Pinowska A."/>
            <person name="Traller J.C."/>
            <person name="Smith S.R."/>
            <person name="McClure R."/>
            <person name="Beliaev A."/>
            <person name="Bohutskyi P."/>
            <person name="Hill E.A."/>
            <person name="Rabines A."/>
            <person name="Zheng H."/>
            <person name="Allen L.Z."/>
            <person name="Kuo A."/>
            <person name="Grigoriev I.V."/>
            <person name="Allen A.E."/>
            <person name="Hazlebeck D."/>
            <person name="Allen E.E."/>
        </authorList>
    </citation>
    <scope>NUCLEOTIDE SEQUENCE</scope>
    <source>
        <strain evidence="11">Hildebrandi</strain>
    </source>
</reference>
<comment type="pathway">
    <text evidence="2">Pyrimidine metabolism; UMP biosynthesis via salvage pathway; UMP from uracil: step 1/1.</text>
</comment>
<name>A0A9K3PBA3_9STRA</name>
<keyword evidence="8" id="KW-0547">Nucleotide-binding</keyword>
<comment type="similarity">
    <text evidence="3">Belongs to the UPRTase family.</text>
</comment>
<keyword evidence="9" id="KW-0342">GTP-binding</keyword>
<evidence type="ECO:0000259" key="10">
    <source>
        <dbReference type="Pfam" id="PF14681"/>
    </source>
</evidence>
<dbReference type="NCBIfam" id="NF001097">
    <property type="entry name" value="PRK00129.1"/>
    <property type="match status" value="1"/>
</dbReference>
<evidence type="ECO:0000256" key="4">
    <source>
        <dbReference type="ARBA" id="ARBA00011894"/>
    </source>
</evidence>
<dbReference type="OrthoDB" id="106623at2759"/>
<keyword evidence="5" id="KW-0021">Allosteric enzyme</keyword>
<dbReference type="AlphaFoldDB" id="A0A9K3PBA3"/>
<accession>A0A9K3PBA3</accession>